<dbReference type="eggNOG" id="COG4708">
    <property type="taxonomic scope" value="Bacteria"/>
</dbReference>
<reference evidence="2 3" key="1">
    <citation type="submission" date="2011-01" db="EMBL/GenBank/DDBJ databases">
        <title>Whole genome sequence of Amphibacillus xylinus NBRC 15112.</title>
        <authorList>
            <person name="Nakazawa H."/>
            <person name="Katano Y."/>
            <person name="Nakamura S."/>
            <person name="Sasagawa M."/>
            <person name="Fukada J."/>
            <person name="Arai T."/>
            <person name="Sasakura N."/>
            <person name="Mochizuki D."/>
            <person name="Hosoyama A."/>
            <person name="Harada K."/>
            <person name="Horikawa H."/>
            <person name="Kato Y."/>
            <person name="Harada T."/>
            <person name="Sasaki K."/>
            <person name="Sekiguchi M."/>
            <person name="Hodoyama M."/>
            <person name="Nishiko R."/>
            <person name="Narita H."/>
            <person name="Hanamaki A."/>
            <person name="Hata C."/>
            <person name="Konno Y."/>
            <person name="Niimura Y."/>
            <person name="Yamazaki S."/>
            <person name="Fujita N."/>
        </authorList>
    </citation>
    <scope>NUCLEOTIDE SEQUENCE [LARGE SCALE GENOMIC DNA]</scope>
    <source>
        <strain evidence="3">ATCC 51415 / DSM 6626 / JCM 7361 / LMG 17667 / NBRC 15112 / Ep01</strain>
    </source>
</reference>
<feature type="transmembrane region" description="Helical" evidence="1">
    <location>
        <begin position="138"/>
        <end position="163"/>
    </location>
</feature>
<dbReference type="InterPro" id="IPR010387">
    <property type="entry name" value="QueT"/>
</dbReference>
<feature type="transmembrane region" description="Helical" evidence="1">
    <location>
        <begin position="111"/>
        <end position="132"/>
    </location>
</feature>
<dbReference type="PATRIC" id="fig|698758.3.peg.2233"/>
<sequence length="171" mass="18948">MNTDLKQQTSQTSVQELAKMGLIAALYIAVTLVVAPVGFGPIQFRLSEMFNYLALLHKRYVIAVTVGVMIVNFFSPFGLIDVIVGGLSTFLVLIISRAATKHIKNLKMKMVVMAAIVVVSMFTIAGQIYIVSEQPESFWFMYLTIAAGELVSMTIGGFIIYFVNKKFDFSK</sequence>
<dbReference type="PANTHER" id="PTHR40044">
    <property type="entry name" value="INTEGRAL MEMBRANE PROTEIN-RELATED"/>
    <property type="match status" value="1"/>
</dbReference>
<dbReference type="RefSeq" id="WP_015010937.1">
    <property type="nucleotide sequence ID" value="NC_018704.1"/>
</dbReference>
<organism evidence="2 3">
    <name type="scientific">Amphibacillus xylanus (strain ATCC 51415 / DSM 6626 / JCM 7361 / LMG 17667 / NBRC 15112 / Ep01)</name>
    <dbReference type="NCBI Taxonomy" id="698758"/>
    <lineage>
        <taxon>Bacteria</taxon>
        <taxon>Bacillati</taxon>
        <taxon>Bacillota</taxon>
        <taxon>Bacilli</taxon>
        <taxon>Bacillales</taxon>
        <taxon>Bacillaceae</taxon>
        <taxon>Amphibacillus</taxon>
    </lineage>
</organism>
<keyword evidence="1" id="KW-0812">Transmembrane</keyword>
<dbReference type="Pfam" id="PF06177">
    <property type="entry name" value="QueT"/>
    <property type="match status" value="1"/>
</dbReference>
<name>K0J0M3_AMPXN</name>
<feature type="transmembrane region" description="Helical" evidence="1">
    <location>
        <begin position="20"/>
        <end position="39"/>
    </location>
</feature>
<dbReference type="STRING" id="698758.AXY_22220"/>
<dbReference type="HOGENOM" id="CLU_104115_1_1_9"/>
<dbReference type="PANTHER" id="PTHR40044:SF1">
    <property type="entry name" value="INTEGRAL MEMBRANE PROTEIN"/>
    <property type="match status" value="1"/>
</dbReference>
<dbReference type="Proteomes" id="UP000006294">
    <property type="component" value="Chromosome"/>
</dbReference>
<keyword evidence="3" id="KW-1185">Reference proteome</keyword>
<evidence type="ECO:0000256" key="1">
    <source>
        <dbReference type="SAM" id="Phobius"/>
    </source>
</evidence>
<protein>
    <recommendedName>
        <fullName evidence="4">QueT transporter family protein</fullName>
    </recommendedName>
</protein>
<evidence type="ECO:0000313" key="2">
    <source>
        <dbReference type="EMBL" id="BAM48354.1"/>
    </source>
</evidence>
<dbReference type="PIRSF" id="PIRSF031501">
    <property type="entry name" value="QueT"/>
    <property type="match status" value="1"/>
</dbReference>
<keyword evidence="1" id="KW-1133">Transmembrane helix</keyword>
<dbReference type="AlphaFoldDB" id="K0J0M3"/>
<dbReference type="EMBL" id="AP012050">
    <property type="protein sequence ID" value="BAM48354.1"/>
    <property type="molecule type" value="Genomic_DNA"/>
</dbReference>
<evidence type="ECO:0008006" key="4">
    <source>
        <dbReference type="Google" id="ProtNLM"/>
    </source>
</evidence>
<gene>
    <name evidence="2" type="ordered locus">AXY_22220</name>
</gene>
<dbReference type="OrthoDB" id="1706970at2"/>
<keyword evidence="1" id="KW-0472">Membrane</keyword>
<proteinExistence type="predicted"/>
<accession>K0J0M3</accession>
<evidence type="ECO:0000313" key="3">
    <source>
        <dbReference type="Proteomes" id="UP000006294"/>
    </source>
</evidence>
<feature type="transmembrane region" description="Helical" evidence="1">
    <location>
        <begin position="83"/>
        <end position="99"/>
    </location>
</feature>
<dbReference type="KEGG" id="axl:AXY_22220"/>